<keyword evidence="3" id="KW-1185">Reference proteome</keyword>
<evidence type="ECO:0008006" key="4">
    <source>
        <dbReference type="Google" id="ProtNLM"/>
    </source>
</evidence>
<evidence type="ECO:0000313" key="2">
    <source>
        <dbReference type="EMBL" id="TNM36414.1"/>
    </source>
</evidence>
<dbReference type="AlphaFoldDB" id="A0A5C4VKL2"/>
<dbReference type="RefSeq" id="WP_139624599.1">
    <property type="nucleotide sequence ID" value="NZ_VDMP01000027.1"/>
</dbReference>
<feature type="transmembrane region" description="Helical" evidence="1">
    <location>
        <begin position="63"/>
        <end position="87"/>
    </location>
</feature>
<proteinExistence type="predicted"/>
<reference evidence="2 3" key="1">
    <citation type="journal article" date="2016" name="Int. J. Syst. Evol. Microbiol.">
        <title>Nocardioides albidus sp. nov., an actinobacterium isolated from garden soil.</title>
        <authorList>
            <person name="Singh H."/>
            <person name="Du J."/>
            <person name="Trinh H."/>
            <person name="Won K."/>
            <person name="Yang J.E."/>
            <person name="Yin C."/>
            <person name="Kook M."/>
            <person name="Yi T.H."/>
        </authorList>
    </citation>
    <scope>NUCLEOTIDE SEQUENCE [LARGE SCALE GENOMIC DNA]</scope>
    <source>
        <strain evidence="2 3">CCTCC AB 2015297</strain>
    </source>
</reference>
<evidence type="ECO:0000256" key="1">
    <source>
        <dbReference type="SAM" id="Phobius"/>
    </source>
</evidence>
<feature type="transmembrane region" description="Helical" evidence="1">
    <location>
        <begin position="139"/>
        <end position="157"/>
    </location>
</feature>
<comment type="caution">
    <text evidence="2">The sequence shown here is derived from an EMBL/GenBank/DDBJ whole genome shotgun (WGS) entry which is preliminary data.</text>
</comment>
<name>A0A5C4VKL2_9ACTN</name>
<dbReference type="OrthoDB" id="5081975at2"/>
<organism evidence="2 3">
    <name type="scientific">Nocardioides albidus</name>
    <dbReference type="NCBI Taxonomy" id="1517589"/>
    <lineage>
        <taxon>Bacteria</taxon>
        <taxon>Bacillati</taxon>
        <taxon>Actinomycetota</taxon>
        <taxon>Actinomycetes</taxon>
        <taxon>Propionibacteriales</taxon>
        <taxon>Nocardioidaceae</taxon>
        <taxon>Nocardioides</taxon>
    </lineage>
</organism>
<gene>
    <name evidence="2" type="ORF">FHP29_19930</name>
</gene>
<feature type="transmembrane region" description="Helical" evidence="1">
    <location>
        <begin position="99"/>
        <end position="118"/>
    </location>
</feature>
<evidence type="ECO:0000313" key="3">
    <source>
        <dbReference type="Proteomes" id="UP000313231"/>
    </source>
</evidence>
<accession>A0A5C4VKL2</accession>
<keyword evidence="1" id="KW-0812">Transmembrane</keyword>
<keyword evidence="1" id="KW-1133">Transmembrane helix</keyword>
<protein>
    <recommendedName>
        <fullName evidence="4">DUF2637 domain-containing protein</fullName>
    </recommendedName>
</protein>
<keyword evidence="1" id="KW-0472">Membrane</keyword>
<sequence>MSEMPGGAATFARGRAEWSRLDWWRLEARAFAQHPDVRHALTFDAPVGAWRELGRPTREVPRWAGVLLLPVWIASLTLPVVTTVLLLRWLTDGDAVVDLTLAGALTGGAAVVLTLGVLQDLRDAEGPASHGLRPIGVAHLAPSALAGVLALLAIAQGRADSPYGLIGLLVDAALGAGVLWLHSGTPRASLRRKRTKRRRLARALAALSTAERAAIGHDIASALDDLAARGLIDREVATAARALPLGALGRTLADRDEITALRCGR</sequence>
<feature type="transmembrane region" description="Helical" evidence="1">
    <location>
        <begin position="163"/>
        <end position="183"/>
    </location>
</feature>
<dbReference type="Proteomes" id="UP000313231">
    <property type="component" value="Unassembled WGS sequence"/>
</dbReference>
<dbReference type="EMBL" id="VDMP01000027">
    <property type="protein sequence ID" value="TNM36414.1"/>
    <property type="molecule type" value="Genomic_DNA"/>
</dbReference>